<proteinExistence type="predicted"/>
<keyword evidence="1" id="KW-0812">Transmembrane</keyword>
<dbReference type="Pfam" id="PF09955">
    <property type="entry name" value="DUF2189"/>
    <property type="match status" value="1"/>
</dbReference>
<feature type="transmembrane region" description="Helical" evidence="1">
    <location>
        <begin position="138"/>
        <end position="163"/>
    </location>
</feature>
<accession>A0ABT2ZIJ9</accession>
<keyword evidence="1" id="KW-1133">Transmembrane helix</keyword>
<gene>
    <name evidence="2" type="ORF">OEZ71_01485</name>
</gene>
<dbReference type="InterPro" id="IPR018692">
    <property type="entry name" value="DUF2189"/>
</dbReference>
<sequence>MTKTIGNPLSWGTRILGAAGHDIGEVARELGGAHAAAPQVQTIGVEDIRAALRQGVSDFAALRTDVIGACLLYPIIGACLIWAAFHNSMLPLIFPLVSGFALVGPAAAVGLYEMSRQREAGRPTSWSDGFAVLQSPRFGAILVLGIAHFFVFFMWMLTAYFIFQMTMGPDIPASAGTFLSEVLTTGPGWAMIALGLPIGFLFALLVLATSVVSFPLLIDRPVGLPVAVVTSVEVARKNPVTVAVWGGIVAGMLVLGSIPLLLGLAVVLPILGHATWHLYRRAVSPA</sequence>
<keyword evidence="3" id="KW-1185">Reference proteome</keyword>
<dbReference type="RefSeq" id="WP_263738152.1">
    <property type="nucleotide sequence ID" value="NZ_JAOWKZ010000001.1"/>
</dbReference>
<name>A0ABT2ZIJ9_9RHOB</name>
<evidence type="ECO:0000313" key="3">
    <source>
        <dbReference type="Proteomes" id="UP001652564"/>
    </source>
</evidence>
<evidence type="ECO:0000256" key="1">
    <source>
        <dbReference type="SAM" id="Phobius"/>
    </source>
</evidence>
<dbReference type="EMBL" id="JAOWKZ010000001">
    <property type="protein sequence ID" value="MCV2870958.1"/>
    <property type="molecule type" value="Genomic_DNA"/>
</dbReference>
<comment type="caution">
    <text evidence="2">The sequence shown here is derived from an EMBL/GenBank/DDBJ whole genome shotgun (WGS) entry which is preliminary data.</text>
</comment>
<feature type="transmembrane region" description="Helical" evidence="1">
    <location>
        <begin position="66"/>
        <end position="85"/>
    </location>
</feature>
<keyword evidence="1" id="KW-0472">Membrane</keyword>
<feature type="transmembrane region" description="Helical" evidence="1">
    <location>
        <begin position="92"/>
        <end position="112"/>
    </location>
</feature>
<organism evidence="2 3">
    <name type="scientific">Albidovulum litorale</name>
    <dbReference type="NCBI Taxonomy" id="2984134"/>
    <lineage>
        <taxon>Bacteria</taxon>
        <taxon>Pseudomonadati</taxon>
        <taxon>Pseudomonadota</taxon>
        <taxon>Alphaproteobacteria</taxon>
        <taxon>Rhodobacterales</taxon>
        <taxon>Paracoccaceae</taxon>
        <taxon>Albidovulum</taxon>
    </lineage>
</organism>
<feature type="transmembrane region" description="Helical" evidence="1">
    <location>
        <begin position="189"/>
        <end position="218"/>
    </location>
</feature>
<protein>
    <submittedName>
        <fullName evidence="2">DUF2189 domain-containing protein</fullName>
    </submittedName>
</protein>
<evidence type="ECO:0000313" key="2">
    <source>
        <dbReference type="EMBL" id="MCV2870958.1"/>
    </source>
</evidence>
<feature type="transmembrane region" description="Helical" evidence="1">
    <location>
        <begin position="242"/>
        <end position="271"/>
    </location>
</feature>
<dbReference type="Proteomes" id="UP001652564">
    <property type="component" value="Unassembled WGS sequence"/>
</dbReference>
<reference evidence="2 3" key="1">
    <citation type="submission" date="2022-10" db="EMBL/GenBank/DDBJ databases">
        <title>Defluviimonas sp. nov., isolated from ocean surface sediments.</title>
        <authorList>
            <person name="He W."/>
            <person name="Wang L."/>
            <person name="Zhang D.-F."/>
        </authorList>
    </citation>
    <scope>NUCLEOTIDE SEQUENCE [LARGE SCALE GENOMIC DNA]</scope>
    <source>
        <strain evidence="2 3">WL0050</strain>
    </source>
</reference>